<dbReference type="Gene3D" id="3.90.25.10">
    <property type="entry name" value="UDP-galactose 4-epimerase, domain 1"/>
    <property type="match status" value="1"/>
</dbReference>
<sequence>MVNSGFWQGKRVFLTGHTGFKGSWLCLWLASLGAEVTGYALEPPTVPSLYESARVGELVTSITADVRDLDRLKGEMTKAAPEIVIHMAAQPLVRDSYKIPVETYAVNVMGTVNLLEAVRNCPSVRAVVNVTTDKVYENREWVWGYRENEPFGGYDPYSNSKACSELVTAAYRSSYFATQEFNSSTIQRHGAAVATARAGNVIGGGDWATDRLIPDIIRAILAGEPVRIRNPHAIRPWQHVLEPLSGYMVLAQRLYEDGARYGEGWNFGPAESDARPVEWLVKRLCERWGEGASYELDQGKHPHEARYLKLDCSKARAELGWQPRWSLEAALESIVAWTKMYRDGGDLRSACLAQIRAYSGEWC</sequence>
<comment type="caution">
    <text evidence="2">The sequence shown here is derived from an EMBL/GenBank/DDBJ whole genome shotgun (WGS) entry which is preliminary data.</text>
</comment>
<dbReference type="PANTHER" id="PTHR43000">
    <property type="entry name" value="DTDP-D-GLUCOSE 4,6-DEHYDRATASE-RELATED"/>
    <property type="match status" value="1"/>
</dbReference>
<dbReference type="EMBL" id="JAHCVK010000005">
    <property type="protein sequence ID" value="MBT0653783.1"/>
    <property type="molecule type" value="Genomic_DNA"/>
</dbReference>
<organism evidence="2 3">
    <name type="scientific">Geomobilimonas luticola</name>
    <dbReference type="NCBI Taxonomy" id="1114878"/>
    <lineage>
        <taxon>Bacteria</taxon>
        <taxon>Pseudomonadati</taxon>
        <taxon>Thermodesulfobacteriota</taxon>
        <taxon>Desulfuromonadia</taxon>
        <taxon>Geobacterales</taxon>
        <taxon>Geobacteraceae</taxon>
        <taxon>Geomobilimonas</taxon>
    </lineage>
</organism>
<protein>
    <submittedName>
        <fullName evidence="2">CDP-glucose 4,6-dehydratase</fullName>
        <ecNumber evidence="2">4.2.1.45</ecNumber>
    </submittedName>
</protein>
<dbReference type="InterPro" id="IPR013445">
    <property type="entry name" value="CDP_4_6_deHydtase"/>
</dbReference>
<reference evidence="2 3" key="1">
    <citation type="submission" date="2021-05" db="EMBL/GenBank/DDBJ databases">
        <title>The draft genome of Geobacter luticola JCM 17780.</title>
        <authorList>
            <person name="Xu Z."/>
            <person name="Masuda Y."/>
            <person name="Itoh H."/>
            <person name="Senoo K."/>
        </authorList>
    </citation>
    <scope>NUCLEOTIDE SEQUENCE [LARGE SCALE GENOMIC DNA]</scope>
    <source>
        <strain evidence="2 3">JCM 17780</strain>
    </source>
</reference>
<evidence type="ECO:0000259" key="1">
    <source>
        <dbReference type="Pfam" id="PF16363"/>
    </source>
</evidence>
<dbReference type="NCBIfam" id="TIGR02622">
    <property type="entry name" value="CDP_4_6_dhtase"/>
    <property type="match status" value="1"/>
</dbReference>
<dbReference type="InterPro" id="IPR036291">
    <property type="entry name" value="NAD(P)-bd_dom_sf"/>
</dbReference>
<keyword evidence="3" id="KW-1185">Reference proteome</keyword>
<dbReference type="CDD" id="cd05252">
    <property type="entry name" value="CDP_GD_SDR_e"/>
    <property type="match status" value="1"/>
</dbReference>
<proteinExistence type="predicted"/>
<dbReference type="InterPro" id="IPR016040">
    <property type="entry name" value="NAD(P)-bd_dom"/>
</dbReference>
<dbReference type="EC" id="4.2.1.45" evidence="2"/>
<name>A0ABS5SEH9_9BACT</name>
<dbReference type="GO" id="GO:0047733">
    <property type="term" value="F:CDP-glucose 4,6-dehydratase activity"/>
    <property type="evidence" value="ECO:0007669"/>
    <property type="project" value="UniProtKB-EC"/>
</dbReference>
<dbReference type="RefSeq" id="WP_214175787.1">
    <property type="nucleotide sequence ID" value="NZ_JAHCVK010000005.1"/>
</dbReference>
<accession>A0ABS5SEH9</accession>
<dbReference type="Proteomes" id="UP000756860">
    <property type="component" value="Unassembled WGS sequence"/>
</dbReference>
<dbReference type="Gene3D" id="3.40.50.720">
    <property type="entry name" value="NAD(P)-binding Rossmann-like Domain"/>
    <property type="match status" value="1"/>
</dbReference>
<dbReference type="Pfam" id="PF16363">
    <property type="entry name" value="GDP_Man_Dehyd"/>
    <property type="match status" value="1"/>
</dbReference>
<feature type="domain" description="NAD(P)-binding" evidence="1">
    <location>
        <begin position="14"/>
        <end position="332"/>
    </location>
</feature>
<keyword evidence="2" id="KW-0456">Lyase</keyword>
<gene>
    <name evidence="2" type="primary">rfbG</name>
    <name evidence="2" type="ORF">KI810_12005</name>
</gene>
<evidence type="ECO:0000313" key="2">
    <source>
        <dbReference type="EMBL" id="MBT0653783.1"/>
    </source>
</evidence>
<dbReference type="SUPFAM" id="SSF51735">
    <property type="entry name" value="NAD(P)-binding Rossmann-fold domains"/>
    <property type="match status" value="1"/>
</dbReference>
<evidence type="ECO:0000313" key="3">
    <source>
        <dbReference type="Proteomes" id="UP000756860"/>
    </source>
</evidence>